<sequence>MNFISFRSQFKDFPFFSIKDVHKLKEKVYHHRLVEWQKKGLIERIANGFYKFSDVDFDEFTLFKLANKLYEPSYISLESALRFYNLIPESVYSISSVTSRKTTSFKTHYGIFVYKKIKSDLIFGYSLLQQNSLVIKIAEPEKAILDFFYLHAELNSVDSINELRLNYSYLLEIIDVNKLKSYLDIFNNKQLKKRVNLLIKILEKC</sequence>
<proteinExistence type="predicted"/>
<reference evidence="1" key="1">
    <citation type="journal article" date="2020" name="mSystems">
        <title>Genome- and Community-Level Interaction Insights into Carbon Utilization and Element Cycling Functions of Hydrothermarchaeota in Hydrothermal Sediment.</title>
        <authorList>
            <person name="Zhou Z."/>
            <person name="Liu Y."/>
            <person name="Xu W."/>
            <person name="Pan J."/>
            <person name="Luo Z.H."/>
            <person name="Li M."/>
        </authorList>
    </citation>
    <scope>NUCLEOTIDE SEQUENCE [LARGE SCALE GENOMIC DNA]</scope>
    <source>
        <strain evidence="1">SpSt-500</strain>
    </source>
</reference>
<accession>A0A832DG19</accession>
<evidence type="ECO:0000313" key="1">
    <source>
        <dbReference type="EMBL" id="HGT48004.1"/>
    </source>
</evidence>
<protein>
    <recommendedName>
        <fullName evidence="2">Transcriptional regulator</fullName>
    </recommendedName>
</protein>
<name>A0A832DG19_9BACT</name>
<gene>
    <name evidence="1" type="ORF">ENS56_08215</name>
</gene>
<dbReference type="AlphaFoldDB" id="A0A832DG19"/>
<organism evidence="1">
    <name type="scientific">Ignavibacterium album</name>
    <dbReference type="NCBI Taxonomy" id="591197"/>
    <lineage>
        <taxon>Bacteria</taxon>
        <taxon>Pseudomonadati</taxon>
        <taxon>Ignavibacteriota</taxon>
        <taxon>Ignavibacteria</taxon>
        <taxon>Ignavibacteriales</taxon>
        <taxon>Ignavibacteriaceae</taxon>
        <taxon>Ignavibacterium</taxon>
    </lineage>
</organism>
<comment type="caution">
    <text evidence="1">The sequence shown here is derived from an EMBL/GenBank/DDBJ whole genome shotgun (WGS) entry which is preliminary data.</text>
</comment>
<dbReference type="EMBL" id="DSVI01000010">
    <property type="protein sequence ID" value="HGT48004.1"/>
    <property type="molecule type" value="Genomic_DNA"/>
</dbReference>
<evidence type="ECO:0008006" key="2">
    <source>
        <dbReference type="Google" id="ProtNLM"/>
    </source>
</evidence>